<dbReference type="Proteomes" id="UP000184516">
    <property type="component" value="Unassembled WGS sequence"/>
</dbReference>
<dbReference type="EMBL" id="FQWB01000001">
    <property type="protein sequence ID" value="SHF81033.1"/>
    <property type="molecule type" value="Genomic_DNA"/>
</dbReference>
<dbReference type="STRING" id="468056.SAMN05443549_101421"/>
<accession>A0A1M5EP09</accession>
<protein>
    <submittedName>
        <fullName evidence="1">Uncharacterized protein</fullName>
    </submittedName>
</protein>
<proteinExistence type="predicted"/>
<sequence length="32" mass="3610">MVSVQVFINELKFIAAKINSGDQSIVKKFLLE</sequence>
<keyword evidence="2" id="KW-1185">Reference proteome</keyword>
<evidence type="ECO:0000313" key="2">
    <source>
        <dbReference type="Proteomes" id="UP000184516"/>
    </source>
</evidence>
<dbReference type="AlphaFoldDB" id="A0A1M5EP09"/>
<gene>
    <name evidence="1" type="ORF">SAMN05443549_101421</name>
</gene>
<organism evidence="1 2">
    <name type="scientific">Flavobacterium fluvii</name>
    <dbReference type="NCBI Taxonomy" id="468056"/>
    <lineage>
        <taxon>Bacteria</taxon>
        <taxon>Pseudomonadati</taxon>
        <taxon>Bacteroidota</taxon>
        <taxon>Flavobacteriia</taxon>
        <taxon>Flavobacteriales</taxon>
        <taxon>Flavobacteriaceae</taxon>
        <taxon>Flavobacterium</taxon>
    </lineage>
</organism>
<evidence type="ECO:0000313" key="1">
    <source>
        <dbReference type="EMBL" id="SHF81033.1"/>
    </source>
</evidence>
<reference evidence="2" key="1">
    <citation type="submission" date="2016-11" db="EMBL/GenBank/DDBJ databases">
        <authorList>
            <person name="Varghese N."/>
            <person name="Submissions S."/>
        </authorList>
    </citation>
    <scope>NUCLEOTIDE SEQUENCE [LARGE SCALE GENOMIC DNA]</scope>
    <source>
        <strain evidence="2">DSM 19978</strain>
    </source>
</reference>
<name>A0A1M5EP09_9FLAO</name>